<dbReference type="PANTHER" id="PTHR46577">
    <property type="entry name" value="HTH-TYPE TRANSCRIPTIONAL REGULATORY PROTEIN GABR"/>
    <property type="match status" value="1"/>
</dbReference>
<dbReference type="Proteomes" id="UP001183648">
    <property type="component" value="Unassembled WGS sequence"/>
</dbReference>
<keyword evidence="2" id="KW-1185">Reference proteome</keyword>
<proteinExistence type="predicted"/>
<evidence type="ECO:0000313" key="2">
    <source>
        <dbReference type="Proteomes" id="UP001183648"/>
    </source>
</evidence>
<evidence type="ECO:0000313" key="1">
    <source>
        <dbReference type="EMBL" id="MDR7360662.1"/>
    </source>
</evidence>
<reference evidence="1 2" key="1">
    <citation type="submission" date="2023-07" db="EMBL/GenBank/DDBJ databases">
        <title>Sequencing the genomes of 1000 actinobacteria strains.</title>
        <authorList>
            <person name="Klenk H.-P."/>
        </authorList>
    </citation>
    <scope>NUCLEOTIDE SEQUENCE [LARGE SCALE GENOMIC DNA]</scope>
    <source>
        <strain evidence="1 2">DSM 19426</strain>
    </source>
</reference>
<dbReference type="PANTHER" id="PTHR46577:SF1">
    <property type="entry name" value="HTH-TYPE TRANSCRIPTIONAL REGULATORY PROTEIN GABR"/>
    <property type="match status" value="1"/>
</dbReference>
<protein>
    <submittedName>
        <fullName evidence="1">DNA-binding transcriptional MocR family regulator</fullName>
    </submittedName>
</protein>
<dbReference type="InterPro" id="IPR051446">
    <property type="entry name" value="HTH_trans_reg/aminotransferase"/>
</dbReference>
<name>A0ABU2BPU6_9ACTN</name>
<dbReference type="GO" id="GO:0003677">
    <property type="term" value="F:DNA binding"/>
    <property type="evidence" value="ECO:0007669"/>
    <property type="project" value="UniProtKB-KW"/>
</dbReference>
<dbReference type="Gene3D" id="3.90.1150.10">
    <property type="entry name" value="Aspartate Aminotransferase, domain 1"/>
    <property type="match status" value="1"/>
</dbReference>
<comment type="caution">
    <text evidence="1">The sequence shown here is derived from an EMBL/GenBank/DDBJ whole genome shotgun (WGS) entry which is preliminary data.</text>
</comment>
<dbReference type="EMBL" id="JAVDYG010000001">
    <property type="protein sequence ID" value="MDR7360662.1"/>
    <property type="molecule type" value="Genomic_DNA"/>
</dbReference>
<gene>
    <name evidence="1" type="ORF">J2S63_000215</name>
</gene>
<dbReference type="InterPro" id="IPR015422">
    <property type="entry name" value="PyrdxlP-dep_Trfase_small"/>
</dbReference>
<sequence>MESGRFDRHLRRARDHYRRRRDELVTTVDECMPPGVRITGLEAGHHLMLRLPAGVEEELVVAGARIAGVAVRGLGDYRVTSDDGPAPDREGAALVIGYGNVTGSLLREGVRILGEVVGQARET</sequence>
<accession>A0ABU2BPU6</accession>
<organism evidence="1 2">
    <name type="scientific">Nocardioides marmoribigeumensis</name>
    <dbReference type="NCBI Taxonomy" id="433649"/>
    <lineage>
        <taxon>Bacteria</taxon>
        <taxon>Bacillati</taxon>
        <taxon>Actinomycetota</taxon>
        <taxon>Actinomycetes</taxon>
        <taxon>Propionibacteriales</taxon>
        <taxon>Nocardioidaceae</taxon>
        <taxon>Nocardioides</taxon>
    </lineage>
</organism>
<dbReference type="SUPFAM" id="SSF53383">
    <property type="entry name" value="PLP-dependent transferases"/>
    <property type="match status" value="1"/>
</dbReference>
<dbReference type="InterPro" id="IPR015424">
    <property type="entry name" value="PyrdxlP-dep_Trfase"/>
</dbReference>
<keyword evidence="1" id="KW-0238">DNA-binding</keyword>
<dbReference type="RefSeq" id="WP_310297455.1">
    <property type="nucleotide sequence ID" value="NZ_BAAAPS010000011.1"/>
</dbReference>